<dbReference type="Proteomes" id="UP000001542">
    <property type="component" value="Unassembled WGS sequence"/>
</dbReference>
<dbReference type="RefSeq" id="XP_001319268.1">
    <property type="nucleotide sequence ID" value="XM_001319233.1"/>
</dbReference>
<organism evidence="2 3">
    <name type="scientific">Trichomonas vaginalis (strain ATCC PRA-98 / G3)</name>
    <dbReference type="NCBI Taxonomy" id="412133"/>
    <lineage>
        <taxon>Eukaryota</taxon>
        <taxon>Metamonada</taxon>
        <taxon>Parabasalia</taxon>
        <taxon>Trichomonadida</taxon>
        <taxon>Trichomonadidae</taxon>
        <taxon>Trichomonas</taxon>
    </lineage>
</organism>
<dbReference type="VEuPathDB" id="TrichDB:TVAG_311700"/>
<accession>A2EJX7</accession>
<dbReference type="SMR" id="A2EJX7"/>
<dbReference type="KEGG" id="tva:4764930"/>
<proteinExistence type="predicted"/>
<name>A2EJX7_TRIV3</name>
<reference evidence="2" key="2">
    <citation type="journal article" date="2007" name="Science">
        <title>Draft genome sequence of the sexually transmitted pathogen Trichomonas vaginalis.</title>
        <authorList>
            <person name="Carlton J.M."/>
            <person name="Hirt R.P."/>
            <person name="Silva J.C."/>
            <person name="Delcher A.L."/>
            <person name="Schatz M."/>
            <person name="Zhao Q."/>
            <person name="Wortman J.R."/>
            <person name="Bidwell S.L."/>
            <person name="Alsmark U.C.M."/>
            <person name="Besteiro S."/>
            <person name="Sicheritz-Ponten T."/>
            <person name="Noel C.J."/>
            <person name="Dacks J.B."/>
            <person name="Foster P.G."/>
            <person name="Simillion C."/>
            <person name="Van de Peer Y."/>
            <person name="Miranda-Saavedra D."/>
            <person name="Barton G.J."/>
            <person name="Westrop G.D."/>
            <person name="Mueller S."/>
            <person name="Dessi D."/>
            <person name="Fiori P.L."/>
            <person name="Ren Q."/>
            <person name="Paulsen I."/>
            <person name="Zhang H."/>
            <person name="Bastida-Corcuera F.D."/>
            <person name="Simoes-Barbosa A."/>
            <person name="Brown M.T."/>
            <person name="Hayes R.D."/>
            <person name="Mukherjee M."/>
            <person name="Okumura C.Y."/>
            <person name="Schneider R."/>
            <person name="Smith A.J."/>
            <person name="Vanacova S."/>
            <person name="Villalvazo M."/>
            <person name="Haas B.J."/>
            <person name="Pertea M."/>
            <person name="Feldblyum T.V."/>
            <person name="Utterback T.R."/>
            <person name="Shu C.L."/>
            <person name="Osoegawa K."/>
            <person name="de Jong P.J."/>
            <person name="Hrdy I."/>
            <person name="Horvathova L."/>
            <person name="Zubacova Z."/>
            <person name="Dolezal P."/>
            <person name="Malik S.B."/>
            <person name="Logsdon J.M. Jr."/>
            <person name="Henze K."/>
            <person name="Gupta A."/>
            <person name="Wang C.C."/>
            <person name="Dunne R.L."/>
            <person name="Upcroft J.A."/>
            <person name="Upcroft P."/>
            <person name="White O."/>
            <person name="Salzberg S.L."/>
            <person name="Tang P."/>
            <person name="Chiu C.-H."/>
            <person name="Lee Y.-S."/>
            <person name="Embley T.M."/>
            <person name="Coombs G.H."/>
            <person name="Mottram J.C."/>
            <person name="Tachezy J."/>
            <person name="Fraser-Liggett C.M."/>
            <person name="Johnson P.J."/>
        </authorList>
    </citation>
    <scope>NUCLEOTIDE SEQUENCE [LARGE SCALE GENOMIC DNA]</scope>
    <source>
        <strain evidence="2">G3</strain>
    </source>
</reference>
<dbReference type="InParanoid" id="A2EJX7"/>
<gene>
    <name evidence="2" type="ORF">TVAG_311700</name>
</gene>
<reference evidence="2" key="1">
    <citation type="submission" date="2006-10" db="EMBL/GenBank/DDBJ databases">
        <authorList>
            <person name="Amadeo P."/>
            <person name="Zhao Q."/>
            <person name="Wortman J."/>
            <person name="Fraser-Liggett C."/>
            <person name="Carlton J."/>
        </authorList>
    </citation>
    <scope>NUCLEOTIDE SEQUENCE</scope>
    <source>
        <strain evidence="2">G3</strain>
    </source>
</reference>
<protein>
    <submittedName>
        <fullName evidence="2">Uncharacterized protein</fullName>
    </submittedName>
</protein>
<dbReference type="VEuPathDB" id="TrichDB:TVAGG3_0324910"/>
<dbReference type="EMBL" id="DS113409">
    <property type="protein sequence ID" value="EAY07045.1"/>
    <property type="molecule type" value="Genomic_DNA"/>
</dbReference>
<dbReference type="AlphaFoldDB" id="A2EJX7"/>
<keyword evidence="3" id="KW-1185">Reference proteome</keyword>
<evidence type="ECO:0000256" key="1">
    <source>
        <dbReference type="SAM" id="MobiDB-lite"/>
    </source>
</evidence>
<sequence length="369" mass="42269">MEESNLPPLKPNSRNNSQERFKEEVSPINVKKRVLKQFMDIQNMDKQIEAIKQQLPLNLNKMLLQIRQETQRLIETETPTISQNDFENYKDLLQNFEEKYMLKADQTISDVTLQIKTTANQSFEKSIEELKNTTDPRLDMKIESLRSLLKQHEKRINNKISYLEHEVSKLGIKPTDSGAVNTISRVKRTLVNNSNDLKIIESKLNDLQRVASKKAQSSTSPIQTNNNITIESLSNFIPKKVVDEPPNLTEPLALLQQVVTEFEKEYSEKLVSLDEKSVSIEESIDELDGMIDDLTAATNEIELHTKETETLCKELTQSISKISSKLNDDSQNLVIQRTALQIQQLSSSTRSDITNLYNKVKKIELSLPL</sequence>
<feature type="region of interest" description="Disordered" evidence="1">
    <location>
        <begin position="1"/>
        <end position="25"/>
    </location>
</feature>
<evidence type="ECO:0000313" key="3">
    <source>
        <dbReference type="Proteomes" id="UP000001542"/>
    </source>
</evidence>
<evidence type="ECO:0000313" key="2">
    <source>
        <dbReference type="EMBL" id="EAY07045.1"/>
    </source>
</evidence>